<comment type="subcellular location">
    <subcellularLocation>
        <location evidence="2">Mitochondrion inner membrane</location>
        <topology evidence="2">Peripheral membrane protein</topology>
        <orientation evidence="2">Matrix side</orientation>
    </subcellularLocation>
</comment>
<evidence type="ECO:0000256" key="14">
    <source>
        <dbReference type="ARBA" id="ARBA00023128"/>
    </source>
</evidence>
<evidence type="ECO:0000256" key="10">
    <source>
        <dbReference type="ARBA" id="ARBA00022695"/>
    </source>
</evidence>
<comment type="cofactor">
    <cofactor evidence="1">
        <name>Mg(2+)</name>
        <dbReference type="ChEBI" id="CHEBI:18420"/>
    </cofactor>
</comment>
<evidence type="ECO:0000256" key="9">
    <source>
        <dbReference type="ARBA" id="ARBA00022679"/>
    </source>
</evidence>
<dbReference type="FunCoup" id="G4U2Y1">
    <property type="interactions" value="423"/>
</dbReference>
<keyword evidence="21" id="KW-1185">Reference proteome</keyword>
<evidence type="ECO:0000256" key="4">
    <source>
        <dbReference type="ARBA" id="ARBA00005189"/>
    </source>
</evidence>
<evidence type="ECO:0000256" key="2">
    <source>
        <dbReference type="ARBA" id="ARBA00004443"/>
    </source>
</evidence>
<evidence type="ECO:0000313" key="21">
    <source>
        <dbReference type="Proteomes" id="UP000007148"/>
    </source>
</evidence>
<dbReference type="PANTHER" id="PTHR13619:SF0">
    <property type="entry name" value="PHOSPHATIDATE CYTIDYLYLTRANSFERASE, MITOCHONDRIAL"/>
    <property type="match status" value="1"/>
</dbReference>
<name>G4U2Y1_SERID</name>
<dbReference type="InParanoid" id="G4U2Y1"/>
<evidence type="ECO:0000256" key="6">
    <source>
        <dbReference type="ARBA" id="ARBA00012487"/>
    </source>
</evidence>
<keyword evidence="17" id="KW-1208">Phospholipid metabolism</keyword>
<feature type="region of interest" description="Disordered" evidence="19">
    <location>
        <begin position="1"/>
        <end position="74"/>
    </location>
</feature>
<dbReference type="UniPathway" id="UPA00557">
    <property type="reaction ID" value="UER00614"/>
</dbReference>
<evidence type="ECO:0000256" key="1">
    <source>
        <dbReference type="ARBA" id="ARBA00001946"/>
    </source>
</evidence>
<keyword evidence="14" id="KW-0496">Mitochondrion</keyword>
<keyword evidence="15" id="KW-0472">Membrane</keyword>
<organism evidence="20 21">
    <name type="scientific">Serendipita indica (strain DSM 11827)</name>
    <name type="common">Root endophyte fungus</name>
    <name type="synonym">Piriformospora indica</name>
    <dbReference type="NCBI Taxonomy" id="1109443"/>
    <lineage>
        <taxon>Eukaryota</taxon>
        <taxon>Fungi</taxon>
        <taxon>Dikarya</taxon>
        <taxon>Basidiomycota</taxon>
        <taxon>Agaricomycotina</taxon>
        <taxon>Agaricomycetes</taxon>
        <taxon>Sebacinales</taxon>
        <taxon>Serendipitaceae</taxon>
        <taxon>Serendipita</taxon>
    </lineage>
</organism>
<dbReference type="Pfam" id="PF09139">
    <property type="entry name" value="Tam41_Mmp37"/>
    <property type="match status" value="1"/>
</dbReference>
<dbReference type="AlphaFoldDB" id="G4U2Y1"/>
<dbReference type="PANTHER" id="PTHR13619">
    <property type="entry name" value="PHOSPHATIDATE CYTIDYLYLTRANSFERASE, MITOCHONDRIAL"/>
    <property type="match status" value="1"/>
</dbReference>
<dbReference type="GO" id="GO:0004605">
    <property type="term" value="F:phosphatidate cytidylyltransferase activity"/>
    <property type="evidence" value="ECO:0007669"/>
    <property type="project" value="UniProtKB-EC"/>
</dbReference>
<evidence type="ECO:0000256" key="11">
    <source>
        <dbReference type="ARBA" id="ARBA00022792"/>
    </source>
</evidence>
<evidence type="ECO:0000256" key="17">
    <source>
        <dbReference type="ARBA" id="ARBA00023264"/>
    </source>
</evidence>
<dbReference type="Proteomes" id="UP000007148">
    <property type="component" value="Unassembled WGS sequence"/>
</dbReference>
<comment type="pathway">
    <text evidence="4">Lipid metabolism.</text>
</comment>
<sequence length="422" mass="46938">MLVARRTARLARYLSTESVSSQSPDSSPPPPQSRTQTARPQARSSLTPRKPDPSTSSSPSIPGSTSNSSIPLRLPRDFGRNQLLSVPSSTRALLEEIVGTFHSPIRYAFAYGSGVFEQEGSSKLEKDKKPMLDFIFAVSHPEHWHSINLAQNPSHYALHARLLGSDFVGRVQNWGPAAVWFNPFVPVCGVNIKYGVISVDNLCTDLLTWNSLYVAGRMHKPLRIIKDDARVRLTQQVNLTSAIRTALLTLPETFEERQLYERIAALSYNGDLRMALPFENRSKISNIVNAQTPQFRDLYHRLVVGLPGVEWQEGSTTIKQDGSPLTRAAHVRKLPSELRNRIDIRFANRPGIPSKDSDESGYWAHVAADASLPEIIEAEVNQTVRYSSTIQSLKGLVTAGVGTSIRYTGRKIAKYWQGNKPQ</sequence>
<proteinExistence type="inferred from homology"/>
<evidence type="ECO:0000256" key="19">
    <source>
        <dbReference type="SAM" id="MobiDB-lite"/>
    </source>
</evidence>
<evidence type="ECO:0000256" key="16">
    <source>
        <dbReference type="ARBA" id="ARBA00023209"/>
    </source>
</evidence>
<dbReference type="HOGENOM" id="CLU_030279_1_1_1"/>
<dbReference type="STRING" id="1109443.G4U2Y1"/>
<dbReference type="eggNOG" id="KOG2986">
    <property type="taxonomic scope" value="Eukaryota"/>
</dbReference>
<evidence type="ECO:0000256" key="18">
    <source>
        <dbReference type="ARBA" id="ARBA00029893"/>
    </source>
</evidence>
<dbReference type="GO" id="GO:0016024">
    <property type="term" value="P:CDP-diacylglycerol biosynthetic process"/>
    <property type="evidence" value="ECO:0007669"/>
    <property type="project" value="UniProtKB-UniPathway"/>
</dbReference>
<comment type="similarity">
    <text evidence="5">Belongs to the TAM41 family.</text>
</comment>
<dbReference type="GO" id="GO:0005743">
    <property type="term" value="C:mitochondrial inner membrane"/>
    <property type="evidence" value="ECO:0007669"/>
    <property type="project" value="UniProtKB-SubCell"/>
</dbReference>
<gene>
    <name evidence="20" type="ORF">PIIN_11718</name>
</gene>
<dbReference type="GO" id="GO:0032049">
    <property type="term" value="P:cardiolipin biosynthetic process"/>
    <property type="evidence" value="ECO:0007669"/>
    <property type="project" value="InterPro"/>
</dbReference>
<evidence type="ECO:0000256" key="8">
    <source>
        <dbReference type="ARBA" id="ARBA00022516"/>
    </source>
</evidence>
<dbReference type="PIRSF" id="PIRSF028840">
    <property type="entry name" value="Mmp37"/>
    <property type="match status" value="1"/>
</dbReference>
<evidence type="ECO:0000313" key="20">
    <source>
        <dbReference type="EMBL" id="CCA77998.1"/>
    </source>
</evidence>
<comment type="pathway">
    <text evidence="3">Phospholipid metabolism; CDP-diacylglycerol biosynthesis; CDP-diacylglycerol from sn-glycerol 3-phosphate: step 3/3.</text>
</comment>
<keyword evidence="9" id="KW-0808">Transferase</keyword>
<dbReference type="EC" id="2.7.7.41" evidence="6"/>
<reference evidence="20 21" key="1">
    <citation type="journal article" date="2011" name="PLoS Pathog.">
        <title>Endophytic Life Strategies Decoded by Genome and Transcriptome Analyses of the Mutualistic Root Symbiont Piriformospora indica.</title>
        <authorList>
            <person name="Zuccaro A."/>
            <person name="Lahrmann U."/>
            <person name="Guldener U."/>
            <person name="Langen G."/>
            <person name="Pfiffi S."/>
            <person name="Biedenkopf D."/>
            <person name="Wong P."/>
            <person name="Samans B."/>
            <person name="Grimm C."/>
            <person name="Basiewicz M."/>
            <person name="Murat C."/>
            <person name="Martin F."/>
            <person name="Kogel K.H."/>
        </authorList>
    </citation>
    <scope>NUCLEOTIDE SEQUENCE [LARGE SCALE GENOMIC DNA]</scope>
    <source>
        <strain evidence="20 21">DSM 11827</strain>
    </source>
</reference>
<keyword evidence="8" id="KW-0444">Lipid biosynthesis</keyword>
<evidence type="ECO:0000256" key="12">
    <source>
        <dbReference type="ARBA" id="ARBA00022842"/>
    </source>
</evidence>
<dbReference type="OrthoDB" id="341477at2759"/>
<keyword evidence="13" id="KW-0443">Lipid metabolism</keyword>
<keyword evidence="11" id="KW-0999">Mitochondrion inner membrane</keyword>
<feature type="compositionally biased region" description="Low complexity" evidence="19">
    <location>
        <begin position="53"/>
        <end position="71"/>
    </location>
</feature>
<accession>G4U2Y1</accession>
<feature type="compositionally biased region" description="Polar residues" evidence="19">
    <location>
        <begin position="38"/>
        <end position="47"/>
    </location>
</feature>
<dbReference type="InterPro" id="IPR015222">
    <property type="entry name" value="Tam41"/>
</dbReference>
<evidence type="ECO:0000256" key="13">
    <source>
        <dbReference type="ARBA" id="ARBA00023098"/>
    </source>
</evidence>
<feature type="compositionally biased region" description="Low complexity" evidence="19">
    <location>
        <begin position="15"/>
        <end position="25"/>
    </location>
</feature>
<keyword evidence="12" id="KW-0460">Magnesium</keyword>
<protein>
    <recommendedName>
        <fullName evidence="7">Phosphatidate cytidylyltransferase, mitochondrial</fullName>
        <ecNumber evidence="6">2.7.7.41</ecNumber>
    </recommendedName>
    <alternativeName>
        <fullName evidence="18">CDP-diacylglycerol synthase</fullName>
    </alternativeName>
</protein>
<dbReference type="OMA" id="HAENMHR"/>
<evidence type="ECO:0000256" key="15">
    <source>
        <dbReference type="ARBA" id="ARBA00023136"/>
    </source>
</evidence>
<keyword evidence="10" id="KW-0548">Nucleotidyltransferase</keyword>
<dbReference type="EMBL" id="CAFZ01001878">
    <property type="protein sequence ID" value="CCA77998.1"/>
    <property type="molecule type" value="Genomic_DNA"/>
</dbReference>
<keyword evidence="16" id="KW-0594">Phospholipid biosynthesis</keyword>
<evidence type="ECO:0000256" key="7">
    <source>
        <dbReference type="ARBA" id="ARBA00018337"/>
    </source>
</evidence>
<evidence type="ECO:0000256" key="5">
    <source>
        <dbReference type="ARBA" id="ARBA00005458"/>
    </source>
</evidence>
<comment type="caution">
    <text evidence="20">The sequence shown here is derived from an EMBL/GenBank/DDBJ whole genome shotgun (WGS) entry which is preliminary data.</text>
</comment>
<evidence type="ECO:0000256" key="3">
    <source>
        <dbReference type="ARBA" id="ARBA00005119"/>
    </source>
</evidence>